<comment type="caution">
    <text evidence="2">The sequence shown here is derived from an EMBL/GenBank/DDBJ whole genome shotgun (WGS) entry which is preliminary data.</text>
</comment>
<feature type="chain" id="PRO_5002095568" description="Signal recognition particle receptor subunit beta" evidence="1">
    <location>
        <begin position="23"/>
        <end position="147"/>
    </location>
</feature>
<evidence type="ECO:0000313" key="2">
    <source>
        <dbReference type="EMBL" id="KHN70331.1"/>
    </source>
</evidence>
<dbReference type="Proteomes" id="UP000031056">
    <property type="component" value="Unassembled WGS sequence"/>
</dbReference>
<organism evidence="2 3">
    <name type="scientific">Ordospora colligata OC4</name>
    <dbReference type="NCBI Taxonomy" id="1354746"/>
    <lineage>
        <taxon>Eukaryota</taxon>
        <taxon>Fungi</taxon>
        <taxon>Fungi incertae sedis</taxon>
        <taxon>Microsporidia</taxon>
        <taxon>Ordosporidae</taxon>
        <taxon>Ordospora</taxon>
    </lineage>
</organism>
<dbReference type="SUPFAM" id="SSF52540">
    <property type="entry name" value="P-loop containing nucleoside triphosphate hydrolases"/>
    <property type="match status" value="1"/>
</dbReference>
<dbReference type="InterPro" id="IPR027417">
    <property type="entry name" value="P-loop_NTPase"/>
</dbReference>
<dbReference type="VEuPathDB" id="MicrosporidiaDB:M896_021700"/>
<dbReference type="InParanoid" id="A0A0B2UGZ5"/>
<evidence type="ECO:0000256" key="1">
    <source>
        <dbReference type="SAM" id="SignalP"/>
    </source>
</evidence>
<feature type="signal peptide" evidence="1">
    <location>
        <begin position="1"/>
        <end position="22"/>
    </location>
</feature>
<keyword evidence="1" id="KW-0732">Signal</keyword>
<dbReference type="RefSeq" id="XP_014564373.1">
    <property type="nucleotide sequence ID" value="XM_014708887.1"/>
</dbReference>
<dbReference type="Gene3D" id="3.40.50.300">
    <property type="entry name" value="P-loop containing nucleotide triphosphate hydrolases"/>
    <property type="match status" value="1"/>
</dbReference>
<sequence length="147" mass="16502">MIFVFFLIVLTLAYMLFMSVKGRKGSSIVKFVGPRGTGKTTTLNALLRVNGKTVPTLESYKVMYESITIHDVIEKEGSFLEKYGIDDASATYFFFLKDFNDACKHPETKGFDIRLVYFGSCDASKAKEQKVIVLNGNPSEIKIHLPN</sequence>
<proteinExistence type="predicted"/>
<dbReference type="OrthoDB" id="2192681at2759"/>
<dbReference type="GeneID" id="26261265"/>
<dbReference type="HOGENOM" id="CLU_148791_0_0_1"/>
<keyword evidence="3" id="KW-1185">Reference proteome</keyword>
<reference evidence="2 3" key="1">
    <citation type="journal article" date="2014" name="MBio">
        <title>The Ordospora colligata genome; evolution of extreme reduction in microsporidia and host-to-parasite horizontal gene transfer.</title>
        <authorList>
            <person name="Pombert J.-F."/>
            <person name="Haag K.L."/>
            <person name="Beidas S."/>
            <person name="Ebert D."/>
            <person name="Keeling P.J."/>
        </authorList>
    </citation>
    <scope>NUCLEOTIDE SEQUENCE [LARGE SCALE GENOMIC DNA]</scope>
    <source>
        <strain evidence="2 3">OC4</strain>
    </source>
</reference>
<protein>
    <recommendedName>
        <fullName evidence="4">Signal recognition particle receptor subunit beta</fullName>
    </recommendedName>
</protein>
<name>A0A0B2UGZ5_9MICR</name>
<accession>A0A0B2UGZ5</accession>
<dbReference type="AlphaFoldDB" id="A0A0B2UGZ5"/>
<evidence type="ECO:0008006" key="4">
    <source>
        <dbReference type="Google" id="ProtNLM"/>
    </source>
</evidence>
<evidence type="ECO:0000313" key="3">
    <source>
        <dbReference type="Proteomes" id="UP000031056"/>
    </source>
</evidence>
<dbReference type="EMBL" id="JOKQ01000002">
    <property type="protein sequence ID" value="KHN70331.1"/>
    <property type="molecule type" value="Genomic_DNA"/>
</dbReference>
<gene>
    <name evidence="2" type="ORF">M896_021700</name>
</gene>